<gene>
    <name evidence="2" type="primary">LOC111100127</name>
</gene>
<dbReference type="RefSeq" id="XP_022287460.1">
    <property type="nucleotide sequence ID" value="XM_022431752.1"/>
</dbReference>
<keyword evidence="1" id="KW-1185">Reference proteome</keyword>
<proteinExistence type="predicted"/>
<dbReference type="Proteomes" id="UP000694844">
    <property type="component" value="Chromosome 6"/>
</dbReference>
<organism evidence="1 2">
    <name type="scientific">Crassostrea virginica</name>
    <name type="common">Eastern oyster</name>
    <dbReference type="NCBI Taxonomy" id="6565"/>
    <lineage>
        <taxon>Eukaryota</taxon>
        <taxon>Metazoa</taxon>
        <taxon>Spiralia</taxon>
        <taxon>Lophotrochozoa</taxon>
        <taxon>Mollusca</taxon>
        <taxon>Bivalvia</taxon>
        <taxon>Autobranchia</taxon>
        <taxon>Pteriomorphia</taxon>
        <taxon>Ostreida</taxon>
        <taxon>Ostreoidea</taxon>
        <taxon>Ostreidae</taxon>
        <taxon>Crassostrea</taxon>
    </lineage>
</organism>
<accession>A0A8B8A8G8</accession>
<protein>
    <submittedName>
        <fullName evidence="2">Uncharacterized protein LOC111100127</fullName>
    </submittedName>
</protein>
<sequence>MTAWESDNTPVFKSPDDFDSIEIKTRSCGDVGQRPYCWLGDSPSQCTTPQENRPCLWKSTIVYASHDFGSETCIDIPHDCDNRNFFQFGLKAKCNNRNGCNTRDPIIESTWKKGITFFRFRVRVEPGRCQYDSGSYSDDPADGSS</sequence>
<reference evidence="2" key="1">
    <citation type="submission" date="2025-08" db="UniProtKB">
        <authorList>
            <consortium name="RefSeq"/>
        </authorList>
    </citation>
    <scope>IDENTIFICATION</scope>
    <source>
        <tissue evidence="2">Whole sample</tissue>
    </source>
</reference>
<evidence type="ECO:0000313" key="1">
    <source>
        <dbReference type="Proteomes" id="UP000694844"/>
    </source>
</evidence>
<evidence type="ECO:0000313" key="2">
    <source>
        <dbReference type="RefSeq" id="XP_022287460.1"/>
    </source>
</evidence>
<dbReference type="KEGG" id="cvn:111100127"/>
<dbReference type="OrthoDB" id="10473006at2759"/>
<name>A0A8B8A8G8_CRAVI</name>
<dbReference type="GeneID" id="111100127"/>
<dbReference type="AlphaFoldDB" id="A0A8B8A8G8"/>